<protein>
    <submittedName>
        <fullName evidence="2">NAD(P)-binding protein</fullName>
    </submittedName>
</protein>
<dbReference type="PANTHER" id="PTHR33303:SF2">
    <property type="entry name" value="COA-BINDING DOMAIN-CONTAINING PROTEIN"/>
    <property type="match status" value="1"/>
</dbReference>
<dbReference type="InterPro" id="IPR003781">
    <property type="entry name" value="CoA-bd"/>
</dbReference>
<feature type="domain" description="CoA-binding" evidence="1">
    <location>
        <begin position="8"/>
        <end position="101"/>
    </location>
</feature>
<dbReference type="OrthoDB" id="5138418at2759"/>
<dbReference type="AlphaFoldDB" id="A0A4S8LV32"/>
<dbReference type="SUPFAM" id="SSF51735">
    <property type="entry name" value="NAD(P)-binding Rossmann-fold domains"/>
    <property type="match status" value="1"/>
</dbReference>
<keyword evidence="3" id="KW-1185">Reference proteome</keyword>
<dbReference type="Gene3D" id="3.40.50.720">
    <property type="entry name" value="NAD(P)-binding Rossmann-like Domain"/>
    <property type="match status" value="1"/>
</dbReference>
<reference evidence="2 3" key="1">
    <citation type="journal article" date="2019" name="Nat. Ecol. Evol.">
        <title>Megaphylogeny resolves global patterns of mushroom evolution.</title>
        <authorList>
            <person name="Varga T."/>
            <person name="Krizsan K."/>
            <person name="Foldi C."/>
            <person name="Dima B."/>
            <person name="Sanchez-Garcia M."/>
            <person name="Sanchez-Ramirez S."/>
            <person name="Szollosi G.J."/>
            <person name="Szarkandi J.G."/>
            <person name="Papp V."/>
            <person name="Albert L."/>
            <person name="Andreopoulos W."/>
            <person name="Angelini C."/>
            <person name="Antonin V."/>
            <person name="Barry K.W."/>
            <person name="Bougher N.L."/>
            <person name="Buchanan P."/>
            <person name="Buyck B."/>
            <person name="Bense V."/>
            <person name="Catcheside P."/>
            <person name="Chovatia M."/>
            <person name="Cooper J."/>
            <person name="Damon W."/>
            <person name="Desjardin D."/>
            <person name="Finy P."/>
            <person name="Geml J."/>
            <person name="Haridas S."/>
            <person name="Hughes K."/>
            <person name="Justo A."/>
            <person name="Karasinski D."/>
            <person name="Kautmanova I."/>
            <person name="Kiss B."/>
            <person name="Kocsube S."/>
            <person name="Kotiranta H."/>
            <person name="LaButti K.M."/>
            <person name="Lechner B.E."/>
            <person name="Liimatainen K."/>
            <person name="Lipzen A."/>
            <person name="Lukacs Z."/>
            <person name="Mihaltcheva S."/>
            <person name="Morgado L.N."/>
            <person name="Niskanen T."/>
            <person name="Noordeloos M.E."/>
            <person name="Ohm R.A."/>
            <person name="Ortiz-Santana B."/>
            <person name="Ovrebo C."/>
            <person name="Racz N."/>
            <person name="Riley R."/>
            <person name="Savchenko A."/>
            <person name="Shiryaev A."/>
            <person name="Soop K."/>
            <person name="Spirin V."/>
            <person name="Szebenyi C."/>
            <person name="Tomsovsky M."/>
            <person name="Tulloss R.E."/>
            <person name="Uehling J."/>
            <person name="Grigoriev I.V."/>
            <person name="Vagvolgyi C."/>
            <person name="Papp T."/>
            <person name="Martin F.M."/>
            <person name="Miettinen O."/>
            <person name="Hibbett D.S."/>
            <person name="Nagy L.G."/>
        </authorList>
    </citation>
    <scope>NUCLEOTIDE SEQUENCE [LARGE SCALE GENOMIC DNA]</scope>
    <source>
        <strain evidence="2 3">CBS 962.96</strain>
    </source>
</reference>
<evidence type="ECO:0000259" key="1">
    <source>
        <dbReference type="SMART" id="SM00881"/>
    </source>
</evidence>
<evidence type="ECO:0000313" key="3">
    <source>
        <dbReference type="Proteomes" id="UP000297245"/>
    </source>
</evidence>
<sequence>MELRRQAFRSFPTIAVVGASSHNTKIGAQIVRYLLKIHKTVIPINPNHTTIQGLKSSKTILDLPNPERTVISVVVRPSITLGVLKQAMQIGIPYIWLQPGTEDTTVLSYIKSTPDLEKRCIYASTPLVDLALSTGPPCPDTIIPASAIDTEPNASLLDKHRSISATTEIKPGVDEEPCLLKDLKGMGVSLKVDPGLIGS</sequence>
<proteinExistence type="predicted"/>
<organism evidence="2 3">
    <name type="scientific">Dendrothele bispora (strain CBS 962.96)</name>
    <dbReference type="NCBI Taxonomy" id="1314807"/>
    <lineage>
        <taxon>Eukaryota</taxon>
        <taxon>Fungi</taxon>
        <taxon>Dikarya</taxon>
        <taxon>Basidiomycota</taxon>
        <taxon>Agaricomycotina</taxon>
        <taxon>Agaricomycetes</taxon>
        <taxon>Agaricomycetidae</taxon>
        <taxon>Agaricales</taxon>
        <taxon>Agaricales incertae sedis</taxon>
        <taxon>Dendrothele</taxon>
    </lineage>
</organism>
<accession>A0A4S8LV32</accession>
<evidence type="ECO:0000313" key="2">
    <source>
        <dbReference type="EMBL" id="THU92898.1"/>
    </source>
</evidence>
<dbReference type="PANTHER" id="PTHR33303">
    <property type="entry name" value="CYTOPLASMIC PROTEIN-RELATED"/>
    <property type="match status" value="1"/>
</dbReference>
<dbReference type="SMART" id="SM00881">
    <property type="entry name" value="CoA_binding"/>
    <property type="match status" value="1"/>
</dbReference>
<dbReference type="InterPro" id="IPR036291">
    <property type="entry name" value="NAD(P)-bd_dom_sf"/>
</dbReference>
<dbReference type="Proteomes" id="UP000297245">
    <property type="component" value="Unassembled WGS sequence"/>
</dbReference>
<dbReference type="Pfam" id="PF13380">
    <property type="entry name" value="CoA_binding_2"/>
    <property type="match status" value="1"/>
</dbReference>
<dbReference type="EMBL" id="ML179264">
    <property type="protein sequence ID" value="THU92898.1"/>
    <property type="molecule type" value="Genomic_DNA"/>
</dbReference>
<gene>
    <name evidence="2" type="ORF">K435DRAFT_671185</name>
</gene>
<name>A0A4S8LV32_DENBC</name>